<proteinExistence type="predicted"/>
<accession>A0A917PLG9</accession>
<gene>
    <name evidence="1" type="ORF">GCM10011372_22060</name>
</gene>
<sequence>MRPKGMLGGMSWESTAEHHRLASELVRKRLDSMHAARSCSLRQSELAQLCGPFSAPVAGVDGTDALEHDDLCLVACSGAALDSG</sequence>
<evidence type="ECO:0000313" key="2">
    <source>
        <dbReference type="Proteomes" id="UP000636956"/>
    </source>
</evidence>
<keyword evidence="2" id="KW-1185">Reference proteome</keyword>
<evidence type="ECO:0000313" key="1">
    <source>
        <dbReference type="EMBL" id="GGJ83339.1"/>
    </source>
</evidence>
<dbReference type="AlphaFoldDB" id="A0A917PLG9"/>
<organism evidence="1 2">
    <name type="scientific">Agromyces bauzanensis</name>
    <dbReference type="NCBI Taxonomy" id="1308924"/>
    <lineage>
        <taxon>Bacteria</taxon>
        <taxon>Bacillati</taxon>
        <taxon>Actinomycetota</taxon>
        <taxon>Actinomycetes</taxon>
        <taxon>Micrococcales</taxon>
        <taxon>Microbacteriaceae</taxon>
        <taxon>Agromyces</taxon>
    </lineage>
</organism>
<reference evidence="1" key="2">
    <citation type="submission" date="2020-09" db="EMBL/GenBank/DDBJ databases">
        <authorList>
            <person name="Sun Q."/>
            <person name="Zhou Y."/>
        </authorList>
    </citation>
    <scope>NUCLEOTIDE SEQUENCE</scope>
    <source>
        <strain evidence="1">CGMCC 1.8984</strain>
    </source>
</reference>
<reference evidence="1" key="1">
    <citation type="journal article" date="2014" name="Int. J. Syst. Evol. Microbiol.">
        <title>Complete genome sequence of Corynebacterium casei LMG S-19264T (=DSM 44701T), isolated from a smear-ripened cheese.</title>
        <authorList>
            <consortium name="US DOE Joint Genome Institute (JGI-PGF)"/>
            <person name="Walter F."/>
            <person name="Albersmeier A."/>
            <person name="Kalinowski J."/>
            <person name="Ruckert C."/>
        </authorList>
    </citation>
    <scope>NUCLEOTIDE SEQUENCE</scope>
    <source>
        <strain evidence="1">CGMCC 1.8984</strain>
    </source>
</reference>
<protein>
    <submittedName>
        <fullName evidence="1">Uncharacterized protein</fullName>
    </submittedName>
</protein>
<comment type="caution">
    <text evidence="1">The sequence shown here is derived from an EMBL/GenBank/DDBJ whole genome shotgun (WGS) entry which is preliminary data.</text>
</comment>
<dbReference type="EMBL" id="BMMD01000012">
    <property type="protein sequence ID" value="GGJ83339.1"/>
    <property type="molecule type" value="Genomic_DNA"/>
</dbReference>
<dbReference type="Proteomes" id="UP000636956">
    <property type="component" value="Unassembled WGS sequence"/>
</dbReference>
<name>A0A917PLG9_9MICO</name>